<organism evidence="4 5">
    <name type="scientific">Panagrolaimus davidi</name>
    <dbReference type="NCBI Taxonomy" id="227884"/>
    <lineage>
        <taxon>Eukaryota</taxon>
        <taxon>Metazoa</taxon>
        <taxon>Ecdysozoa</taxon>
        <taxon>Nematoda</taxon>
        <taxon>Chromadorea</taxon>
        <taxon>Rhabditida</taxon>
        <taxon>Tylenchina</taxon>
        <taxon>Panagrolaimomorpha</taxon>
        <taxon>Panagrolaimoidea</taxon>
        <taxon>Panagrolaimidae</taxon>
        <taxon>Panagrolaimus</taxon>
    </lineage>
</organism>
<keyword evidence="3" id="KW-0067">ATP-binding</keyword>
<dbReference type="GO" id="GO:0005524">
    <property type="term" value="F:ATP binding"/>
    <property type="evidence" value="ECO:0007669"/>
    <property type="project" value="UniProtKB-KW"/>
</dbReference>
<protein>
    <submittedName>
        <fullName evidence="5">Uncharacterized protein</fullName>
    </submittedName>
</protein>
<keyword evidence="2" id="KW-0547">Nucleotide-binding</keyword>
<dbReference type="AlphaFoldDB" id="A0A914PR13"/>
<dbReference type="GO" id="GO:0140662">
    <property type="term" value="F:ATP-dependent protein folding chaperone"/>
    <property type="evidence" value="ECO:0007669"/>
    <property type="project" value="InterPro"/>
</dbReference>
<evidence type="ECO:0000313" key="5">
    <source>
        <dbReference type="WBParaSite" id="PDA_v2.g21036.t1"/>
    </source>
</evidence>
<evidence type="ECO:0000313" key="4">
    <source>
        <dbReference type="Proteomes" id="UP000887578"/>
    </source>
</evidence>
<dbReference type="WBParaSite" id="PDA_v2.g21036.t1">
    <property type="protein sequence ID" value="PDA_v2.g21036.t1"/>
    <property type="gene ID" value="PDA_v2.g21036"/>
</dbReference>
<dbReference type="InterPro" id="IPR013126">
    <property type="entry name" value="Hsp_70_fam"/>
</dbReference>
<evidence type="ECO:0000256" key="1">
    <source>
        <dbReference type="ARBA" id="ARBA00007381"/>
    </source>
</evidence>
<dbReference type="SUPFAM" id="SSF100920">
    <property type="entry name" value="Heat shock protein 70kD (HSP70), peptide-binding domain"/>
    <property type="match status" value="1"/>
</dbReference>
<accession>A0A914PR13</accession>
<comment type="similarity">
    <text evidence="1">Belongs to the heat shock protein 70 family.</text>
</comment>
<keyword evidence="4" id="KW-1185">Reference proteome</keyword>
<dbReference type="Proteomes" id="UP000887578">
    <property type="component" value="Unplaced"/>
</dbReference>
<evidence type="ECO:0000256" key="2">
    <source>
        <dbReference type="ARBA" id="ARBA00022741"/>
    </source>
</evidence>
<sequence>MVRSVENSALLEIFTVDRIHPPAGAAKVECTCTFKIEEDAILTVFGLDLSNGSSNSLSNISNKGRLTDNQIVEMINEINLAPIIIDLDDDDKD</sequence>
<dbReference type="Pfam" id="PF00012">
    <property type="entry name" value="HSP70"/>
    <property type="match status" value="1"/>
</dbReference>
<reference evidence="5" key="1">
    <citation type="submission" date="2022-11" db="UniProtKB">
        <authorList>
            <consortium name="WormBaseParasite"/>
        </authorList>
    </citation>
    <scope>IDENTIFICATION</scope>
</reference>
<proteinExistence type="inferred from homology"/>
<dbReference type="Gene3D" id="2.60.34.10">
    <property type="entry name" value="Substrate Binding Domain Of DNAk, Chain A, domain 1"/>
    <property type="match status" value="1"/>
</dbReference>
<dbReference type="InterPro" id="IPR029047">
    <property type="entry name" value="HSP70_peptide-bd_sf"/>
</dbReference>
<evidence type="ECO:0000256" key="3">
    <source>
        <dbReference type="ARBA" id="ARBA00022840"/>
    </source>
</evidence>
<name>A0A914PR13_9BILA</name>